<dbReference type="Gene3D" id="2.60.200.20">
    <property type="match status" value="1"/>
</dbReference>
<feature type="domain" description="FHA" evidence="2">
    <location>
        <begin position="58"/>
        <end position="87"/>
    </location>
</feature>
<name>F8PDI5_SERL9</name>
<dbReference type="Proteomes" id="UP000008064">
    <property type="component" value="Unassembled WGS sequence"/>
</dbReference>
<accession>F8PDI5</accession>
<dbReference type="KEGG" id="sla:SERLADRAFT_443778"/>
<evidence type="ECO:0000313" key="3">
    <source>
        <dbReference type="EMBL" id="EGO18806.1"/>
    </source>
</evidence>
<dbReference type="GeneID" id="18815983"/>
<evidence type="ECO:0000259" key="2">
    <source>
        <dbReference type="Pfam" id="PF00498"/>
    </source>
</evidence>
<protein>
    <recommendedName>
        <fullName evidence="2">FHA domain-containing protein</fullName>
    </recommendedName>
</protein>
<feature type="compositionally biased region" description="Basic residues" evidence="1">
    <location>
        <begin position="190"/>
        <end position="201"/>
    </location>
</feature>
<dbReference type="Pfam" id="PF00498">
    <property type="entry name" value="FHA"/>
    <property type="match status" value="1"/>
</dbReference>
<dbReference type="InterPro" id="IPR000253">
    <property type="entry name" value="FHA_dom"/>
</dbReference>
<dbReference type="SUPFAM" id="SSF49879">
    <property type="entry name" value="SMAD/FHA domain"/>
    <property type="match status" value="1"/>
</dbReference>
<gene>
    <name evidence="3" type="ORF">SERLADRAFT_443778</name>
</gene>
<organism>
    <name type="scientific">Serpula lacrymans var. lacrymans (strain S7.9)</name>
    <name type="common">Dry rot fungus</name>
    <dbReference type="NCBI Taxonomy" id="578457"/>
    <lineage>
        <taxon>Eukaryota</taxon>
        <taxon>Fungi</taxon>
        <taxon>Dikarya</taxon>
        <taxon>Basidiomycota</taxon>
        <taxon>Agaricomycotina</taxon>
        <taxon>Agaricomycetes</taxon>
        <taxon>Agaricomycetidae</taxon>
        <taxon>Boletales</taxon>
        <taxon>Coniophorineae</taxon>
        <taxon>Serpulaceae</taxon>
        <taxon>Serpula</taxon>
    </lineage>
</organism>
<dbReference type="HOGENOM" id="CLU_1361147_0_0_1"/>
<dbReference type="InterPro" id="IPR008984">
    <property type="entry name" value="SMAD_FHA_dom_sf"/>
</dbReference>
<proteinExistence type="predicted"/>
<dbReference type="OrthoDB" id="6288785at2759"/>
<dbReference type="RefSeq" id="XP_007324459.1">
    <property type="nucleotide sequence ID" value="XM_007324397.1"/>
</dbReference>
<dbReference type="AlphaFoldDB" id="F8PDI5"/>
<sequence>MSCIYSTAGGSRDKSEPGLRFIANYHLALSFRLQTLRLMKRLEPNTIVASFPIDDETVTFGRDPHCSVRLYYPKVSSVHAKLVFQERKVQTVSIDGYPIFPSDNPDLPTTIPVSNNSEIEIHKKRFIFTYPPKELRAALFDSPVKDGSTTPGAQRRALRMSMIQSAEVFSPKPSKDPNENLKILQSPLKARGRSPVKHPLY</sequence>
<dbReference type="EMBL" id="GL945446">
    <property type="protein sequence ID" value="EGO18806.1"/>
    <property type="molecule type" value="Genomic_DNA"/>
</dbReference>
<evidence type="ECO:0000256" key="1">
    <source>
        <dbReference type="SAM" id="MobiDB-lite"/>
    </source>
</evidence>
<reference evidence="3" key="1">
    <citation type="submission" date="2011-04" db="EMBL/GenBank/DDBJ databases">
        <title>Evolution of plant cell wall degrading machinery underlies the functional diversity of forest fungi.</title>
        <authorList>
            <consortium name="US DOE Joint Genome Institute (JGI-PGF)"/>
            <person name="Eastwood D.C."/>
            <person name="Floudas D."/>
            <person name="Binder M."/>
            <person name="Majcherczyk A."/>
            <person name="Schneider P."/>
            <person name="Aerts A."/>
            <person name="Asiegbu F.O."/>
            <person name="Baker S.E."/>
            <person name="Barry K."/>
            <person name="Bendiksby M."/>
            <person name="Blumentritt M."/>
            <person name="Coutinho P.M."/>
            <person name="Cullen D."/>
            <person name="Cullen D."/>
            <person name="Gathman A."/>
            <person name="Goodell B."/>
            <person name="Henrissat B."/>
            <person name="Ihrmark K."/>
            <person name="Kauserud H."/>
            <person name="Kohler A."/>
            <person name="LaButti K."/>
            <person name="Lapidus A."/>
            <person name="Lavin J.L."/>
            <person name="Lee Y.-H."/>
            <person name="Lindquist E."/>
            <person name="Lilly W."/>
            <person name="Lucas S."/>
            <person name="Morin E."/>
            <person name="Murat C."/>
            <person name="Oguiza J.A."/>
            <person name="Park J."/>
            <person name="Pisabarro A.G."/>
            <person name="Riley R."/>
            <person name="Rosling A."/>
            <person name="Salamov A."/>
            <person name="Schmidt O."/>
            <person name="Schmutz J."/>
            <person name="Skrede I."/>
            <person name="Stenlid J."/>
            <person name="Wiebenga A."/>
            <person name="Xie X."/>
            <person name="Kues U."/>
            <person name="Hibbett D.S."/>
            <person name="Hoffmeister D."/>
            <person name="Hogberg N."/>
            <person name="Martin F."/>
            <person name="Grigoriev I.V."/>
            <person name="Watkinson S.C."/>
        </authorList>
    </citation>
    <scope>NUCLEOTIDE SEQUENCE</scope>
    <source>
        <strain evidence="3">S7.9</strain>
    </source>
</reference>
<feature type="region of interest" description="Disordered" evidence="1">
    <location>
        <begin position="168"/>
        <end position="201"/>
    </location>
</feature>